<accession>A0AAE3JH38</accession>
<evidence type="ECO:0000313" key="2">
    <source>
        <dbReference type="Proteomes" id="UP001198163"/>
    </source>
</evidence>
<comment type="caution">
    <text evidence="1">The sequence shown here is derived from an EMBL/GenBank/DDBJ whole genome shotgun (WGS) entry which is preliminary data.</text>
</comment>
<dbReference type="RefSeq" id="WP_230752073.1">
    <property type="nucleotide sequence ID" value="NZ_JAINWA010000001.1"/>
</dbReference>
<dbReference type="Gene3D" id="1.10.260.40">
    <property type="entry name" value="lambda repressor-like DNA-binding domains"/>
    <property type="match status" value="1"/>
</dbReference>
<dbReference type="AlphaFoldDB" id="A0AAE3JH38"/>
<keyword evidence="2" id="KW-1185">Reference proteome</keyword>
<evidence type="ECO:0000313" key="1">
    <source>
        <dbReference type="EMBL" id="MCD1653172.1"/>
    </source>
</evidence>
<dbReference type="InterPro" id="IPR010982">
    <property type="entry name" value="Lambda_DNA-bd_dom_sf"/>
</dbReference>
<dbReference type="SUPFAM" id="SSF47413">
    <property type="entry name" value="lambda repressor-like DNA-binding domains"/>
    <property type="match status" value="1"/>
</dbReference>
<dbReference type="InterPro" id="IPR001387">
    <property type="entry name" value="Cro/C1-type_HTH"/>
</dbReference>
<gene>
    <name evidence="1" type="ORF">K7J14_00415</name>
</gene>
<dbReference type="EMBL" id="JAINWA010000001">
    <property type="protein sequence ID" value="MCD1653172.1"/>
    <property type="molecule type" value="Genomic_DNA"/>
</dbReference>
<reference evidence="1" key="1">
    <citation type="submission" date="2021-08" db="EMBL/GenBank/DDBJ databases">
        <title>Comparative analyses of Brucepasteria parasyntrophica and Teretinema zuelzerae.</title>
        <authorList>
            <person name="Song Y."/>
            <person name="Brune A."/>
        </authorList>
    </citation>
    <scope>NUCLEOTIDE SEQUENCE</scope>
    <source>
        <strain evidence="1">DSM 1903</strain>
    </source>
</reference>
<sequence length="105" mass="12097">MAIVKDAMKAMESTMTEESISRSNEIYEKELLLINLAELREKYNVKQSEIKGFSQPAVSRIEGRTDIKLSTLIKYLSQLDLDMEIKVRPRNPKNNGPKEVLLFHT</sequence>
<organism evidence="1 2">
    <name type="scientific">Teretinema zuelzerae</name>
    <dbReference type="NCBI Taxonomy" id="156"/>
    <lineage>
        <taxon>Bacteria</taxon>
        <taxon>Pseudomonadati</taxon>
        <taxon>Spirochaetota</taxon>
        <taxon>Spirochaetia</taxon>
        <taxon>Spirochaetales</taxon>
        <taxon>Treponemataceae</taxon>
        <taxon>Teretinema</taxon>
    </lineage>
</organism>
<protein>
    <submittedName>
        <fullName evidence="1">Helix-turn-helix transcriptional regulator</fullName>
    </submittedName>
</protein>
<dbReference type="GO" id="GO:0003677">
    <property type="term" value="F:DNA binding"/>
    <property type="evidence" value="ECO:0007669"/>
    <property type="project" value="InterPro"/>
</dbReference>
<dbReference type="CDD" id="cd00093">
    <property type="entry name" value="HTH_XRE"/>
    <property type="match status" value="1"/>
</dbReference>
<dbReference type="Proteomes" id="UP001198163">
    <property type="component" value="Unassembled WGS sequence"/>
</dbReference>
<name>A0AAE3JH38_9SPIR</name>
<proteinExistence type="predicted"/>